<dbReference type="PANTHER" id="PTHR31559:SF0">
    <property type="entry name" value="PYRIDOXAL 5'-PHOSPHATE SYNTHASE SUBUNIT SNO1-RELATED"/>
    <property type="match status" value="1"/>
</dbReference>
<dbReference type="EMBL" id="VSSQ01136804">
    <property type="protein sequence ID" value="MPN60916.1"/>
    <property type="molecule type" value="Genomic_DNA"/>
</dbReference>
<organism evidence="2">
    <name type="scientific">bioreactor metagenome</name>
    <dbReference type="NCBI Taxonomy" id="1076179"/>
    <lineage>
        <taxon>unclassified sequences</taxon>
        <taxon>metagenomes</taxon>
        <taxon>ecological metagenomes</taxon>
    </lineage>
</organism>
<reference evidence="2" key="1">
    <citation type="submission" date="2019-08" db="EMBL/GenBank/DDBJ databases">
        <authorList>
            <person name="Kucharzyk K."/>
            <person name="Murdoch R.W."/>
            <person name="Higgins S."/>
            <person name="Loffler F."/>
        </authorList>
    </citation>
    <scope>NUCLEOTIDE SEQUENCE</scope>
</reference>
<accession>A0A645JBU0</accession>
<comment type="caution">
    <text evidence="2">The sequence shown here is derived from an EMBL/GenBank/DDBJ whole genome shotgun (WGS) entry which is preliminary data.</text>
</comment>
<dbReference type="GO" id="GO:0036381">
    <property type="term" value="F:pyridoxal 5'-phosphate synthase (glutamine hydrolysing) activity"/>
    <property type="evidence" value="ECO:0007669"/>
    <property type="project" value="UniProtKB-EC"/>
</dbReference>
<dbReference type="PROSITE" id="PS51130">
    <property type="entry name" value="PDXT_SNO_2"/>
    <property type="match status" value="1"/>
</dbReference>
<sequence length="88" mass="9712">MDITVKRNAYGRQLGSFVTTGDFRDMGKIPMYFIRAPYISSVGKDVVVLSSESGAITAAREANMLVTSFHPEVTDDLTVHSYFLSMIS</sequence>
<protein>
    <submittedName>
        <fullName evidence="2">Pyridoxal 5'-phosphate synthase subunit PdxT</fullName>
        <ecNumber evidence="2">4.3.3.6</ecNumber>
    </submittedName>
</protein>
<gene>
    <name evidence="2" type="primary">pdxT_19</name>
    <name evidence="2" type="ORF">SDC9_208649</name>
</gene>
<keyword evidence="1" id="KW-0315">Glutamine amidotransferase</keyword>
<dbReference type="GO" id="GO:0005829">
    <property type="term" value="C:cytosol"/>
    <property type="evidence" value="ECO:0007669"/>
    <property type="project" value="TreeGrafter"/>
</dbReference>
<dbReference type="InterPro" id="IPR029062">
    <property type="entry name" value="Class_I_gatase-like"/>
</dbReference>
<name>A0A645JBU0_9ZZZZ</name>
<dbReference type="GO" id="GO:1903600">
    <property type="term" value="C:glutaminase complex"/>
    <property type="evidence" value="ECO:0007669"/>
    <property type="project" value="TreeGrafter"/>
</dbReference>
<dbReference type="PANTHER" id="PTHR31559">
    <property type="entry name" value="PYRIDOXAL 5'-PHOSPHATE SYNTHASE SUBUNIT SNO"/>
    <property type="match status" value="1"/>
</dbReference>
<dbReference type="GO" id="GO:0008614">
    <property type="term" value="P:pyridoxine metabolic process"/>
    <property type="evidence" value="ECO:0007669"/>
    <property type="project" value="TreeGrafter"/>
</dbReference>
<evidence type="ECO:0000256" key="1">
    <source>
        <dbReference type="ARBA" id="ARBA00022962"/>
    </source>
</evidence>
<dbReference type="AlphaFoldDB" id="A0A645JBU0"/>
<dbReference type="InterPro" id="IPR002161">
    <property type="entry name" value="PdxT/SNO"/>
</dbReference>
<dbReference type="SUPFAM" id="SSF52317">
    <property type="entry name" value="Class I glutamine amidotransferase-like"/>
    <property type="match status" value="1"/>
</dbReference>
<proteinExistence type="predicted"/>
<dbReference type="GO" id="GO:0004359">
    <property type="term" value="F:glutaminase activity"/>
    <property type="evidence" value="ECO:0007669"/>
    <property type="project" value="InterPro"/>
</dbReference>
<keyword evidence="2" id="KW-0456">Lyase</keyword>
<evidence type="ECO:0000313" key="2">
    <source>
        <dbReference type="EMBL" id="MPN60916.1"/>
    </source>
</evidence>
<dbReference type="GO" id="GO:0042823">
    <property type="term" value="P:pyridoxal phosphate biosynthetic process"/>
    <property type="evidence" value="ECO:0007669"/>
    <property type="project" value="InterPro"/>
</dbReference>
<dbReference type="EC" id="4.3.3.6" evidence="2"/>
<dbReference type="Pfam" id="PF01174">
    <property type="entry name" value="SNO"/>
    <property type="match status" value="1"/>
</dbReference>
<dbReference type="Gene3D" id="3.40.50.880">
    <property type="match status" value="1"/>
</dbReference>